<accession>A0A0C9VQH9</accession>
<dbReference type="AlphaFoldDB" id="A0A0C9VQH9"/>
<keyword evidence="2" id="KW-1185">Reference proteome</keyword>
<protein>
    <submittedName>
        <fullName evidence="1">Uncharacterized protein</fullName>
    </submittedName>
</protein>
<dbReference type="HOGENOM" id="CLU_708175_0_0_1"/>
<gene>
    <name evidence="1" type="ORF">M422DRAFT_252190</name>
</gene>
<sequence>MSEHENNPLESVKAVAKQTIHIGTDTPFISMCYYQNDDGVNISYKGSTLSITHWRQGFSLALKQTEARLEALLCGLKVNLEMLKNYGDDWSDGQTPGYSWTEHSDLGKFKTILLQYYIRNTDLSFISDGQLVLNPGVATRILRDIAALNRHICMLAYFLPSGNNRLAEHQDRKLINGTRPRTVFRHGESIWLAIRPNKTENRVRKGCFIPTLCPPQLGRLIEHGQWTGELKNDLRIMIIDILVDLGLADGRRSPQVYDIRPSHSRPSCSHFANQDIIMETPSGVHSPEQPSSKTIEQPLSNFLRPLEPYSSVVCPNIPSPTQPSSIIPLPVSNVLSAEASPPFKLPSAKASPPFNLPSDDILPAFSRSNTLVSNIQLSSHQSEIQRPQSK</sequence>
<evidence type="ECO:0000313" key="2">
    <source>
        <dbReference type="Proteomes" id="UP000054279"/>
    </source>
</evidence>
<name>A0A0C9VQH9_SPHS4</name>
<organism evidence="1 2">
    <name type="scientific">Sphaerobolus stellatus (strain SS14)</name>
    <dbReference type="NCBI Taxonomy" id="990650"/>
    <lineage>
        <taxon>Eukaryota</taxon>
        <taxon>Fungi</taxon>
        <taxon>Dikarya</taxon>
        <taxon>Basidiomycota</taxon>
        <taxon>Agaricomycotina</taxon>
        <taxon>Agaricomycetes</taxon>
        <taxon>Phallomycetidae</taxon>
        <taxon>Geastrales</taxon>
        <taxon>Sphaerobolaceae</taxon>
        <taxon>Sphaerobolus</taxon>
    </lineage>
</organism>
<proteinExistence type="predicted"/>
<dbReference type="OrthoDB" id="2799352at2759"/>
<evidence type="ECO:0000313" key="1">
    <source>
        <dbReference type="EMBL" id="KIJ44572.1"/>
    </source>
</evidence>
<dbReference type="EMBL" id="KN837117">
    <property type="protein sequence ID" value="KIJ44572.1"/>
    <property type="molecule type" value="Genomic_DNA"/>
</dbReference>
<dbReference type="Proteomes" id="UP000054279">
    <property type="component" value="Unassembled WGS sequence"/>
</dbReference>
<reference evidence="1 2" key="1">
    <citation type="submission" date="2014-06" db="EMBL/GenBank/DDBJ databases">
        <title>Evolutionary Origins and Diversification of the Mycorrhizal Mutualists.</title>
        <authorList>
            <consortium name="DOE Joint Genome Institute"/>
            <consortium name="Mycorrhizal Genomics Consortium"/>
            <person name="Kohler A."/>
            <person name="Kuo A."/>
            <person name="Nagy L.G."/>
            <person name="Floudas D."/>
            <person name="Copeland A."/>
            <person name="Barry K.W."/>
            <person name="Cichocki N."/>
            <person name="Veneault-Fourrey C."/>
            <person name="LaButti K."/>
            <person name="Lindquist E.A."/>
            <person name="Lipzen A."/>
            <person name="Lundell T."/>
            <person name="Morin E."/>
            <person name="Murat C."/>
            <person name="Riley R."/>
            <person name="Ohm R."/>
            <person name="Sun H."/>
            <person name="Tunlid A."/>
            <person name="Henrissat B."/>
            <person name="Grigoriev I.V."/>
            <person name="Hibbett D.S."/>
            <person name="Martin F."/>
        </authorList>
    </citation>
    <scope>NUCLEOTIDE SEQUENCE [LARGE SCALE GENOMIC DNA]</scope>
    <source>
        <strain evidence="1 2">SS14</strain>
    </source>
</reference>